<dbReference type="AlphaFoldDB" id="A0A8C0XZL9"/>
<organism evidence="2">
    <name type="scientific">Castor canadensis</name>
    <name type="common">American beaver</name>
    <dbReference type="NCBI Taxonomy" id="51338"/>
    <lineage>
        <taxon>Eukaryota</taxon>
        <taxon>Metazoa</taxon>
        <taxon>Chordata</taxon>
        <taxon>Craniata</taxon>
        <taxon>Vertebrata</taxon>
        <taxon>Euteleostomi</taxon>
        <taxon>Mammalia</taxon>
        <taxon>Eutheria</taxon>
        <taxon>Euarchontoglires</taxon>
        <taxon>Glires</taxon>
        <taxon>Rodentia</taxon>
        <taxon>Castorimorpha</taxon>
        <taxon>Castoridae</taxon>
        <taxon>Castor</taxon>
    </lineage>
</organism>
<proteinExistence type="predicted"/>
<name>A0A8C0XZL9_CASCN</name>
<feature type="transmembrane region" description="Helical" evidence="1">
    <location>
        <begin position="50"/>
        <end position="68"/>
    </location>
</feature>
<dbReference type="Ensembl" id="ENSCCNT00000039053.1">
    <property type="protein sequence ID" value="ENSCCNP00000031041.1"/>
    <property type="gene ID" value="ENSCCNG00000029616.1"/>
</dbReference>
<sequence length="70" mass="8273">MAPNIIWSSLSSLSSEMPSSEDRTMRVMLWKGKMRQTNESRPGKQVLFLWPYYLLSLSLCWCLFKHLFKS</sequence>
<evidence type="ECO:0000313" key="2">
    <source>
        <dbReference type="Ensembl" id="ENSCCNP00000031041.1"/>
    </source>
</evidence>
<protein>
    <submittedName>
        <fullName evidence="2">Uncharacterized protein</fullName>
    </submittedName>
</protein>
<accession>A0A8C0XZL9</accession>
<keyword evidence="1" id="KW-0812">Transmembrane</keyword>
<keyword evidence="1" id="KW-1133">Transmembrane helix</keyword>
<reference evidence="2" key="1">
    <citation type="submission" date="2023-09" db="UniProtKB">
        <authorList>
            <consortium name="Ensembl"/>
        </authorList>
    </citation>
    <scope>IDENTIFICATION</scope>
</reference>
<evidence type="ECO:0000256" key="1">
    <source>
        <dbReference type="SAM" id="Phobius"/>
    </source>
</evidence>
<keyword evidence="1" id="KW-0472">Membrane</keyword>